<reference evidence="1 2" key="1">
    <citation type="submission" date="2015-09" db="EMBL/GenBank/DDBJ databases">
        <title>Aphanizomenon flos-aquae WA102.</title>
        <authorList>
            <person name="Driscoll C."/>
        </authorList>
    </citation>
    <scope>NUCLEOTIDE SEQUENCE [LARGE SCALE GENOMIC DNA]</scope>
    <source>
        <strain evidence="1">WA102</strain>
    </source>
</reference>
<dbReference type="EMBL" id="LJOW01000096">
    <property type="protein sequence ID" value="OBQ42598.1"/>
    <property type="molecule type" value="Genomic_DNA"/>
</dbReference>
<evidence type="ECO:0008006" key="3">
    <source>
        <dbReference type="Google" id="ProtNLM"/>
    </source>
</evidence>
<protein>
    <recommendedName>
        <fullName evidence="3">MarR family transcriptional regulator</fullName>
    </recommendedName>
</protein>
<proteinExistence type="predicted"/>
<accession>A0A1B7WZQ8</accession>
<name>A0A1B7WZQ8_APHFL</name>
<comment type="caution">
    <text evidence="1">The sequence shown here is derived from an EMBL/GenBank/DDBJ whole genome shotgun (WGS) entry which is preliminary data.</text>
</comment>
<sequence>MKKLKRRPRLAQDILALLEQRPNMTQAEIAKELLAKPHSIKAILWKLVHQQNKIVATKGAKADKITGPKVINMYCLKEL</sequence>
<organism evidence="1 2">
    <name type="scientific">Aphanizomenon flos-aquae WA102</name>
    <dbReference type="NCBI Taxonomy" id="1710896"/>
    <lineage>
        <taxon>Bacteria</taxon>
        <taxon>Bacillati</taxon>
        <taxon>Cyanobacteriota</taxon>
        <taxon>Cyanophyceae</taxon>
        <taxon>Nostocales</taxon>
        <taxon>Aphanizomenonaceae</taxon>
        <taxon>Aphanizomenon</taxon>
    </lineage>
</organism>
<evidence type="ECO:0000313" key="1">
    <source>
        <dbReference type="EMBL" id="OBQ42598.1"/>
    </source>
</evidence>
<gene>
    <name evidence="1" type="ORF">AN484_16860</name>
</gene>
<evidence type="ECO:0000313" key="2">
    <source>
        <dbReference type="Proteomes" id="UP000092093"/>
    </source>
</evidence>
<dbReference type="Proteomes" id="UP000092093">
    <property type="component" value="Unassembled WGS sequence"/>
</dbReference>
<dbReference type="AlphaFoldDB" id="A0A1B7WZQ8"/>